<dbReference type="Pfam" id="PF10745">
    <property type="entry name" value="DUF2530"/>
    <property type="match status" value="1"/>
</dbReference>
<keyword evidence="1" id="KW-0472">Membrane</keyword>
<dbReference type="EMBL" id="JAAXKY010000101">
    <property type="protein sequence ID" value="NMH80439.1"/>
    <property type="molecule type" value="Genomic_DNA"/>
</dbReference>
<feature type="transmembrane region" description="Helical" evidence="1">
    <location>
        <begin position="20"/>
        <end position="42"/>
    </location>
</feature>
<dbReference type="InterPro" id="IPR019681">
    <property type="entry name" value="DUF2530"/>
</dbReference>
<reference evidence="2 3" key="1">
    <citation type="submission" date="2020-04" db="EMBL/GenBank/DDBJ databases">
        <authorList>
            <person name="Klaysubun C."/>
            <person name="Duangmal K."/>
            <person name="Lipun K."/>
        </authorList>
    </citation>
    <scope>NUCLEOTIDE SEQUENCE [LARGE SCALE GENOMIC DNA]</scope>
    <source>
        <strain evidence="2 3">JCM 11839</strain>
    </source>
</reference>
<name>A0ABX1RKG9_9PSEU</name>
<comment type="caution">
    <text evidence="2">The sequence shown here is derived from an EMBL/GenBank/DDBJ whole genome shotgun (WGS) entry which is preliminary data.</text>
</comment>
<dbReference type="Proteomes" id="UP001296706">
    <property type="component" value="Unassembled WGS sequence"/>
</dbReference>
<gene>
    <name evidence="2" type="ORF">HF577_25555</name>
</gene>
<accession>A0ABX1RKG9</accession>
<keyword evidence="1" id="KW-0812">Transmembrane</keyword>
<feature type="transmembrane region" description="Helical" evidence="1">
    <location>
        <begin position="48"/>
        <end position="69"/>
    </location>
</feature>
<evidence type="ECO:0000313" key="2">
    <source>
        <dbReference type="EMBL" id="NMH80439.1"/>
    </source>
</evidence>
<sequence>MHVVLTPPPLPARLSQPAAVAIVGTLLWAVAAVVLLVAALVGWHPLDIWFTICLAGVGVGALGYGIFTWQRAAARRGSRTAQDGLD</sequence>
<evidence type="ECO:0000256" key="1">
    <source>
        <dbReference type="SAM" id="Phobius"/>
    </source>
</evidence>
<keyword evidence="3" id="KW-1185">Reference proteome</keyword>
<organism evidence="2 3">
    <name type="scientific">Pseudonocardia xinjiangensis</name>
    <dbReference type="NCBI Taxonomy" id="75289"/>
    <lineage>
        <taxon>Bacteria</taxon>
        <taxon>Bacillati</taxon>
        <taxon>Actinomycetota</taxon>
        <taxon>Actinomycetes</taxon>
        <taxon>Pseudonocardiales</taxon>
        <taxon>Pseudonocardiaceae</taxon>
        <taxon>Pseudonocardia</taxon>
    </lineage>
</organism>
<protein>
    <submittedName>
        <fullName evidence="2">DUF2530 domain-containing protein</fullName>
    </submittedName>
</protein>
<proteinExistence type="predicted"/>
<evidence type="ECO:0000313" key="3">
    <source>
        <dbReference type="Proteomes" id="UP001296706"/>
    </source>
</evidence>
<keyword evidence="1" id="KW-1133">Transmembrane helix</keyword>